<reference evidence="2" key="2">
    <citation type="submission" date="2020-02" db="EMBL/GenBank/DDBJ databases">
        <authorList>
            <person name="Gilchrist C.L.M."/>
            <person name="Chooi Y.-H."/>
        </authorList>
    </citation>
    <scope>NUCLEOTIDE SEQUENCE</scope>
    <source>
        <strain evidence="2">MST-FP2251</strain>
    </source>
</reference>
<sequence>MNPVLGIKPALFGVKLQFPSQRRYDGTLVSKPAADVTITLEMNAMNPEVIDLLWDTLPYRSLQTHALVTGDHLYHLVPSEALIHLAIKYGTVTEHHPAAPCGNVVPADLEKLRLVGDEIWKGQLGAKKAFEVVVWDASEPEPDAQSLCLRLQRPGVTEEVKSLVNEIHHMVGLTFSSCPGPSRLQGLLFRSDGLLQQRSESHMGYYVFDNILKVAATRPDFTLQQLIALYRDFVPTTAEFLGYVGHAFLRDSNRKIANLISLNVETNPNQAEAREDFLAMVSVLAQYINLLNAQNLCLFPWRHTVEYPILKE</sequence>
<accession>A0AAD4CCC9</accession>
<feature type="domain" description="Cucumopine synthase C-terminal helical bundle" evidence="1">
    <location>
        <begin position="202"/>
        <end position="296"/>
    </location>
</feature>
<proteinExistence type="predicted"/>
<dbReference type="Gene3D" id="2.40.100.20">
    <property type="match status" value="2"/>
</dbReference>
<dbReference type="InterPro" id="IPR040602">
    <property type="entry name" value="Cucumopine_C"/>
</dbReference>
<comment type="caution">
    <text evidence="2">The sequence shown here is derived from an EMBL/GenBank/DDBJ whole genome shotgun (WGS) entry which is preliminary data.</text>
</comment>
<gene>
    <name evidence="2" type="ORF">FE257_003827</name>
</gene>
<reference evidence="2" key="1">
    <citation type="journal article" date="2019" name="Beilstein J. Org. Chem.">
        <title>Nanangenines: drimane sesquiterpenoids as the dominant metabolite cohort of a novel Australian fungus, Aspergillus nanangensis.</title>
        <authorList>
            <person name="Lacey H.J."/>
            <person name="Gilchrist C.L.M."/>
            <person name="Crombie A."/>
            <person name="Kalaitzis J.A."/>
            <person name="Vuong D."/>
            <person name="Rutledge P.J."/>
            <person name="Turner P."/>
            <person name="Pitt J.I."/>
            <person name="Lacey E."/>
            <person name="Chooi Y.H."/>
            <person name="Piggott A.M."/>
        </authorList>
    </citation>
    <scope>NUCLEOTIDE SEQUENCE</scope>
    <source>
        <strain evidence="2">MST-FP2251</strain>
    </source>
</reference>
<name>A0AAD4CCC9_ASPNN</name>
<dbReference type="AlphaFoldDB" id="A0AAD4CCC9"/>
<evidence type="ECO:0000313" key="3">
    <source>
        <dbReference type="Proteomes" id="UP001194746"/>
    </source>
</evidence>
<protein>
    <recommendedName>
        <fullName evidence="1">Cucumopine synthase C-terminal helical bundle domain-containing protein</fullName>
    </recommendedName>
</protein>
<dbReference type="EMBL" id="VCAU01000175">
    <property type="protein sequence ID" value="KAF9883233.1"/>
    <property type="molecule type" value="Genomic_DNA"/>
</dbReference>
<evidence type="ECO:0000313" key="2">
    <source>
        <dbReference type="EMBL" id="KAF9883233.1"/>
    </source>
</evidence>
<dbReference type="Pfam" id="PF18631">
    <property type="entry name" value="Cucumopine_C"/>
    <property type="match status" value="1"/>
</dbReference>
<keyword evidence="3" id="KW-1185">Reference proteome</keyword>
<organism evidence="2 3">
    <name type="scientific">Aspergillus nanangensis</name>
    <dbReference type="NCBI Taxonomy" id="2582783"/>
    <lineage>
        <taxon>Eukaryota</taxon>
        <taxon>Fungi</taxon>
        <taxon>Dikarya</taxon>
        <taxon>Ascomycota</taxon>
        <taxon>Pezizomycotina</taxon>
        <taxon>Eurotiomycetes</taxon>
        <taxon>Eurotiomycetidae</taxon>
        <taxon>Eurotiales</taxon>
        <taxon>Aspergillaceae</taxon>
        <taxon>Aspergillus</taxon>
        <taxon>Aspergillus subgen. Circumdati</taxon>
    </lineage>
</organism>
<evidence type="ECO:0000259" key="1">
    <source>
        <dbReference type="Pfam" id="PF18631"/>
    </source>
</evidence>
<dbReference type="Proteomes" id="UP001194746">
    <property type="component" value="Unassembled WGS sequence"/>
</dbReference>